<accession>A0ABP0DDJ7</accession>
<name>A0ABP0DDJ7_9PEZI</name>
<dbReference type="PANTHER" id="PTHR13799">
    <property type="entry name" value="NGG1 INTERACTING FACTOR 3"/>
    <property type="match status" value="1"/>
</dbReference>
<organism evidence="2 3">
    <name type="scientific">Sporothrix epigloea</name>
    <dbReference type="NCBI Taxonomy" id="1892477"/>
    <lineage>
        <taxon>Eukaryota</taxon>
        <taxon>Fungi</taxon>
        <taxon>Dikarya</taxon>
        <taxon>Ascomycota</taxon>
        <taxon>Pezizomycotina</taxon>
        <taxon>Sordariomycetes</taxon>
        <taxon>Sordariomycetidae</taxon>
        <taxon>Ophiostomatales</taxon>
        <taxon>Ophiostomataceae</taxon>
        <taxon>Sporothrix</taxon>
    </lineage>
</organism>
<comment type="caution">
    <text evidence="2">The sequence shown here is derived from an EMBL/GenBank/DDBJ whole genome shotgun (WGS) entry which is preliminary data.</text>
</comment>
<dbReference type="Proteomes" id="UP001642502">
    <property type="component" value="Unassembled WGS sequence"/>
</dbReference>
<gene>
    <name evidence="2" type="ORF">SEPCBS119000_001962</name>
</gene>
<protein>
    <submittedName>
        <fullName evidence="2">Uncharacterized protein</fullName>
    </submittedName>
</protein>
<dbReference type="Pfam" id="PF01784">
    <property type="entry name" value="DUF34_NIF3"/>
    <property type="match status" value="1"/>
</dbReference>
<dbReference type="NCBIfam" id="TIGR00486">
    <property type="entry name" value="YbgI_SA1388"/>
    <property type="match status" value="1"/>
</dbReference>
<sequence>MDPFSSKVVAHMRALFPEELADRAWDNVGLLLENTELPRHQQRERKHVLLTNDLTPDVVEEAISHQVSIIIAYHPIIFRGLKSITLKDKQQASLIRLMQNNIAVYCPHTALDAGCYGINDWLVSCVVQAARELGCEHSSTAVVKSVKDALPPGRRQHNAEGEEMNVGYGRITSLEKPVLAADFIKFMIRSMGLPMSHVLVAPPRSARQDAGIETSISRVGVCPGSGFDLFRANLDKIDMLVTGEVSHHDALLATTNGVWVVCLLHSNSERRFLSAQLQLQLTRALGTELDQKDFAVLVSEADRDPFEFWDVDNPPNKEKR</sequence>
<keyword evidence="3" id="KW-1185">Reference proteome</keyword>
<dbReference type="EMBL" id="CAWUON010000017">
    <property type="protein sequence ID" value="CAK7266314.1"/>
    <property type="molecule type" value="Genomic_DNA"/>
</dbReference>
<dbReference type="InterPro" id="IPR036069">
    <property type="entry name" value="DUF34/NIF3_sf"/>
</dbReference>
<evidence type="ECO:0000313" key="2">
    <source>
        <dbReference type="EMBL" id="CAK7266314.1"/>
    </source>
</evidence>
<reference evidence="2 3" key="1">
    <citation type="submission" date="2024-01" db="EMBL/GenBank/DDBJ databases">
        <authorList>
            <person name="Allen C."/>
            <person name="Tagirdzhanova G."/>
        </authorList>
    </citation>
    <scope>NUCLEOTIDE SEQUENCE [LARGE SCALE GENOMIC DNA]</scope>
    <source>
        <strain evidence="2 3">CBS 119000</strain>
    </source>
</reference>
<evidence type="ECO:0000256" key="1">
    <source>
        <dbReference type="ARBA" id="ARBA00006964"/>
    </source>
</evidence>
<dbReference type="InterPro" id="IPR002678">
    <property type="entry name" value="DUF34/NIF3"/>
</dbReference>
<dbReference type="PANTHER" id="PTHR13799:SF13">
    <property type="entry name" value="NIF3-LIKE PROTEIN 1"/>
    <property type="match status" value="1"/>
</dbReference>
<evidence type="ECO:0000313" key="3">
    <source>
        <dbReference type="Proteomes" id="UP001642502"/>
    </source>
</evidence>
<comment type="similarity">
    <text evidence="1">Belongs to the GTP cyclohydrolase I type 2/NIF3 family.</text>
</comment>
<dbReference type="SUPFAM" id="SSF102705">
    <property type="entry name" value="NIF3 (NGG1p interacting factor 3)-like"/>
    <property type="match status" value="1"/>
</dbReference>
<dbReference type="Gene3D" id="3.40.1390.30">
    <property type="entry name" value="NIF3 (NGG1p interacting factor 3)-like"/>
    <property type="match status" value="1"/>
</dbReference>
<proteinExistence type="inferred from homology"/>